<evidence type="ECO:0000256" key="2">
    <source>
        <dbReference type="ARBA" id="ARBA00022723"/>
    </source>
</evidence>
<evidence type="ECO:0000256" key="3">
    <source>
        <dbReference type="ARBA" id="ARBA00022771"/>
    </source>
</evidence>
<evidence type="ECO:0000256" key="1">
    <source>
        <dbReference type="ARBA" id="ARBA00004123"/>
    </source>
</evidence>
<sequence length="369" mass="42080">MMKQYQGTSSTQWNCMEESCGKCFSKKSHFIRHLRVHTGERPFFCNTCGKSYSRQEHLTRHSFTHTGESPYICSHVNCGKAFIDSTHLKRHQFTHLKPHQCDQCGSCFQKLTQMIRHQMKHSFEADCSDSLKRYYCPYRECNGRYVSFSGLKRHMQCHDHPKLYVCSSCPDSFVKFLDLVSHRKRCHPLVHECSACSKVFTRSSQLLSHVKRQHGVKEEESSNASLLFLCSVANCGMTFETKQAMVEHIRVKHLEESSGVRDVSAISDRKFVLVTPQRSLYSDVENATVIEGTAENTHDCSAEENCINVKRAAAAVSSHSRAEKLDCLHAKTPPYYSELRASCGADTNIFSEGITPMFVDYIPVNDYAQ</sequence>
<dbReference type="SUPFAM" id="SSF57667">
    <property type="entry name" value="beta-beta-alpha zinc fingers"/>
    <property type="match status" value="5"/>
</dbReference>
<keyword evidence="11" id="KW-1185">Reference proteome</keyword>
<keyword evidence="4" id="KW-0862">Zinc</keyword>
<dbReference type="EMBL" id="JADAQX010000019">
    <property type="protein sequence ID" value="KAF8822857.1"/>
    <property type="molecule type" value="Genomic_DNA"/>
</dbReference>
<feature type="domain" description="C2H2-type" evidence="9">
    <location>
        <begin position="191"/>
        <end position="219"/>
    </location>
</feature>
<keyword evidence="7" id="KW-0539">Nucleus</keyword>
<feature type="domain" description="C2H2-type" evidence="9">
    <location>
        <begin position="71"/>
        <end position="100"/>
    </location>
</feature>
<evidence type="ECO:0000259" key="9">
    <source>
        <dbReference type="PROSITE" id="PS50157"/>
    </source>
</evidence>
<protein>
    <recommendedName>
        <fullName evidence="9">C2H2-type domain-containing protein</fullName>
    </recommendedName>
</protein>
<dbReference type="InterPro" id="IPR051061">
    <property type="entry name" value="Zinc_finger_trans_reg"/>
</dbReference>
<feature type="domain" description="C2H2-type" evidence="9">
    <location>
        <begin position="164"/>
        <end position="187"/>
    </location>
</feature>
<evidence type="ECO:0000256" key="7">
    <source>
        <dbReference type="ARBA" id="ARBA00023242"/>
    </source>
</evidence>
<evidence type="ECO:0000256" key="8">
    <source>
        <dbReference type="PROSITE-ProRule" id="PRU00042"/>
    </source>
</evidence>
<evidence type="ECO:0000256" key="6">
    <source>
        <dbReference type="ARBA" id="ARBA00023163"/>
    </source>
</evidence>
<evidence type="ECO:0000313" key="11">
    <source>
        <dbReference type="Proteomes" id="UP000823046"/>
    </source>
</evidence>
<dbReference type="InterPro" id="IPR013087">
    <property type="entry name" value="Znf_C2H2_type"/>
</dbReference>
<keyword evidence="5" id="KW-0805">Transcription regulation</keyword>
<feature type="domain" description="C2H2-type" evidence="9">
    <location>
        <begin position="134"/>
        <end position="163"/>
    </location>
</feature>
<evidence type="ECO:0000313" key="10">
    <source>
        <dbReference type="EMBL" id="KAF8822857.1"/>
    </source>
</evidence>
<proteinExistence type="predicted"/>
<dbReference type="PANTHER" id="PTHR46179:SF13">
    <property type="entry name" value="C2H2-TYPE DOMAIN-CONTAINING PROTEIN"/>
    <property type="match status" value="1"/>
</dbReference>
<organism evidence="10 11">
    <name type="scientific">Cardiosporidium cionae</name>
    <dbReference type="NCBI Taxonomy" id="476202"/>
    <lineage>
        <taxon>Eukaryota</taxon>
        <taxon>Sar</taxon>
        <taxon>Alveolata</taxon>
        <taxon>Apicomplexa</taxon>
        <taxon>Aconoidasida</taxon>
        <taxon>Nephromycida</taxon>
        <taxon>Cardiosporidium</taxon>
    </lineage>
</organism>
<feature type="domain" description="C2H2-type" evidence="9">
    <location>
        <begin position="13"/>
        <end position="42"/>
    </location>
</feature>
<dbReference type="InterPro" id="IPR036236">
    <property type="entry name" value="Znf_C2H2_sf"/>
</dbReference>
<feature type="domain" description="C2H2-type" evidence="9">
    <location>
        <begin position="43"/>
        <end position="70"/>
    </location>
</feature>
<evidence type="ECO:0000256" key="4">
    <source>
        <dbReference type="ARBA" id="ARBA00022833"/>
    </source>
</evidence>
<dbReference type="PROSITE" id="PS00028">
    <property type="entry name" value="ZINC_FINGER_C2H2_1"/>
    <property type="match status" value="8"/>
</dbReference>
<feature type="domain" description="C2H2-type" evidence="9">
    <location>
        <begin position="228"/>
        <end position="258"/>
    </location>
</feature>
<reference evidence="10 11" key="1">
    <citation type="journal article" date="2020" name="bioRxiv">
        <title>Metabolic contributions of an alphaproteobacterial endosymbiont in the apicomplexan Cardiosporidium cionae.</title>
        <authorList>
            <person name="Hunter E.S."/>
            <person name="Paight C.J."/>
            <person name="Lane C.E."/>
        </authorList>
    </citation>
    <scope>NUCLEOTIDE SEQUENCE [LARGE SCALE GENOMIC DNA]</scope>
    <source>
        <strain evidence="10">ESH_2018</strain>
    </source>
</reference>
<keyword evidence="6" id="KW-0804">Transcription</keyword>
<keyword evidence="3 8" id="KW-0863">Zinc-finger</keyword>
<accession>A0ABQ7JFQ7</accession>
<keyword evidence="2" id="KW-0479">Metal-binding</keyword>
<dbReference type="Pfam" id="PF00096">
    <property type="entry name" value="zf-C2H2"/>
    <property type="match status" value="4"/>
</dbReference>
<dbReference type="PANTHER" id="PTHR46179">
    <property type="entry name" value="ZINC FINGER PROTEIN"/>
    <property type="match status" value="1"/>
</dbReference>
<comment type="caution">
    <text evidence="10">The sequence shown here is derived from an EMBL/GenBank/DDBJ whole genome shotgun (WGS) entry which is preliminary data.</text>
</comment>
<name>A0ABQ7JFQ7_9APIC</name>
<evidence type="ECO:0000256" key="5">
    <source>
        <dbReference type="ARBA" id="ARBA00023015"/>
    </source>
</evidence>
<dbReference type="SMART" id="SM00355">
    <property type="entry name" value="ZnF_C2H2"/>
    <property type="match status" value="8"/>
</dbReference>
<comment type="subcellular location">
    <subcellularLocation>
        <location evidence="1">Nucleus</location>
    </subcellularLocation>
</comment>
<gene>
    <name evidence="10" type="ORF">IE077_002345</name>
</gene>
<dbReference type="Gene3D" id="3.30.160.60">
    <property type="entry name" value="Classic Zinc Finger"/>
    <property type="match status" value="5"/>
</dbReference>
<dbReference type="Proteomes" id="UP000823046">
    <property type="component" value="Unassembled WGS sequence"/>
</dbReference>
<dbReference type="PROSITE" id="PS50157">
    <property type="entry name" value="ZINC_FINGER_C2H2_2"/>
    <property type="match status" value="8"/>
</dbReference>
<feature type="domain" description="C2H2-type" evidence="9">
    <location>
        <begin position="99"/>
        <end position="126"/>
    </location>
</feature>